<feature type="binding site" evidence="5">
    <location>
        <position position="80"/>
    </location>
    <ligand>
        <name>5-phospho-alpha-D-ribose 1-diphosphate</name>
        <dbReference type="ChEBI" id="CHEBI:58017"/>
    </ligand>
</feature>
<evidence type="ECO:0000313" key="9">
    <source>
        <dbReference type="Proteomes" id="UP000182762"/>
    </source>
</evidence>
<dbReference type="HAMAP" id="MF_00211">
    <property type="entry name" value="TrpD"/>
    <property type="match status" value="1"/>
</dbReference>
<dbReference type="GO" id="GO:0016757">
    <property type="term" value="F:glycosyltransferase activity"/>
    <property type="evidence" value="ECO:0007669"/>
    <property type="project" value="UniProtKB-KW"/>
</dbReference>
<feature type="domain" description="Glycosyl transferase family 3" evidence="6">
    <location>
        <begin position="73"/>
        <end position="321"/>
    </location>
</feature>
<dbReference type="SUPFAM" id="SSF52418">
    <property type="entry name" value="Nucleoside phosphorylase/phosphoribosyltransferase catalytic domain"/>
    <property type="match status" value="1"/>
</dbReference>
<keyword evidence="2 5" id="KW-0808">Transferase</keyword>
<dbReference type="Gene3D" id="3.40.1030.10">
    <property type="entry name" value="Nucleoside phosphorylase/phosphoribosyltransferase catalytic domain"/>
    <property type="match status" value="1"/>
</dbReference>
<organism evidence="8 9">
    <name type="scientific">Priestia endophytica DSM 13796</name>
    <dbReference type="NCBI Taxonomy" id="1121089"/>
    <lineage>
        <taxon>Bacteria</taxon>
        <taxon>Bacillati</taxon>
        <taxon>Bacillota</taxon>
        <taxon>Bacilli</taxon>
        <taxon>Bacillales</taxon>
        <taxon>Bacillaceae</taxon>
        <taxon>Priestia</taxon>
    </lineage>
</organism>
<evidence type="ECO:0000259" key="7">
    <source>
        <dbReference type="Pfam" id="PF02885"/>
    </source>
</evidence>
<feature type="binding site" evidence="5">
    <location>
        <position position="88"/>
    </location>
    <ligand>
        <name>5-phospho-alpha-D-ribose 1-diphosphate</name>
        <dbReference type="ChEBI" id="CHEBI:58017"/>
    </ligand>
</feature>
<dbReference type="Pfam" id="PF02885">
    <property type="entry name" value="Glycos_trans_3N"/>
    <property type="match status" value="1"/>
</dbReference>
<keyword evidence="9" id="KW-1185">Reference proteome</keyword>
<evidence type="ECO:0000256" key="3">
    <source>
        <dbReference type="ARBA" id="ARBA00022822"/>
    </source>
</evidence>
<feature type="binding site" evidence="5">
    <location>
        <position position="92"/>
    </location>
    <ligand>
        <name>Mg(2+)</name>
        <dbReference type="ChEBI" id="CHEBI:18420"/>
        <label>1</label>
    </ligand>
</feature>
<dbReference type="InterPro" id="IPR017459">
    <property type="entry name" value="Glycosyl_Trfase_fam3_N_dom"/>
</dbReference>
<accession>A0A1I5VY87</accession>
<dbReference type="NCBIfam" id="TIGR01245">
    <property type="entry name" value="trpD"/>
    <property type="match status" value="1"/>
</dbReference>
<dbReference type="InterPro" id="IPR005940">
    <property type="entry name" value="Anthranilate_Pribosyl_Tfrase"/>
</dbReference>
<keyword evidence="5" id="KW-0479">Metal-binding</keyword>
<feature type="binding site" evidence="5">
    <location>
        <position position="120"/>
    </location>
    <ligand>
        <name>5-phospho-alpha-D-ribose 1-diphosphate</name>
        <dbReference type="ChEBI" id="CHEBI:58017"/>
    </ligand>
</feature>
<evidence type="ECO:0000259" key="6">
    <source>
        <dbReference type="Pfam" id="PF00591"/>
    </source>
</evidence>
<feature type="binding site" evidence="5">
    <location>
        <position position="226"/>
    </location>
    <ligand>
        <name>Mg(2+)</name>
        <dbReference type="ChEBI" id="CHEBI:18420"/>
        <label>1</label>
    </ligand>
</feature>
<dbReference type="GeneID" id="93709071"/>
<feature type="binding site" evidence="5">
    <location>
        <position position="225"/>
    </location>
    <ligand>
        <name>Mg(2+)</name>
        <dbReference type="ChEBI" id="CHEBI:18420"/>
        <label>2</label>
    </ligand>
</feature>
<feature type="binding site" evidence="5">
    <location>
        <position position="80"/>
    </location>
    <ligand>
        <name>anthranilate</name>
        <dbReference type="ChEBI" id="CHEBI:16567"/>
        <label>1</label>
    </ligand>
</feature>
<protein>
    <recommendedName>
        <fullName evidence="5">Anthranilate phosphoribosyltransferase</fullName>
        <ecNumber evidence="5">2.4.2.18</ecNumber>
    </recommendedName>
</protein>
<evidence type="ECO:0000313" key="8">
    <source>
        <dbReference type="EMBL" id="SFQ11976.1"/>
    </source>
</evidence>
<feature type="domain" description="Glycosyl transferase family 3 N-terminal" evidence="7">
    <location>
        <begin position="3"/>
        <end position="64"/>
    </location>
</feature>
<feature type="binding site" evidence="5">
    <location>
        <position position="226"/>
    </location>
    <ligand>
        <name>Mg(2+)</name>
        <dbReference type="ChEBI" id="CHEBI:18420"/>
        <label>2</label>
    </ligand>
</feature>
<comment type="caution">
    <text evidence="5">Lacks conserved residue(s) required for the propagation of feature annotation.</text>
</comment>
<dbReference type="Gene3D" id="1.20.970.10">
    <property type="entry name" value="Transferase, Pyrimidine Nucleoside Phosphorylase, Chain C"/>
    <property type="match status" value="1"/>
</dbReference>
<keyword evidence="5" id="KW-0460">Magnesium</keyword>
<dbReference type="InterPro" id="IPR000312">
    <property type="entry name" value="Glycosyl_Trfase_fam3"/>
</dbReference>
<keyword evidence="5" id="KW-0028">Amino-acid biosynthesis</keyword>
<comment type="pathway">
    <text evidence="5">Amino-acid biosynthesis; L-tryptophan biosynthesis; L-tryptophan from chorismate: step 2/5.</text>
</comment>
<dbReference type="RefSeq" id="WP_061801821.1">
    <property type="nucleotide sequence ID" value="NZ_FOXX01000001.1"/>
</dbReference>
<dbReference type="Proteomes" id="UP000182762">
    <property type="component" value="Unassembled WGS sequence"/>
</dbReference>
<keyword evidence="1 5" id="KW-0328">Glycosyltransferase</keyword>
<keyword evidence="4 5" id="KW-0057">Aromatic amino acid biosynthesis</keyword>
<proteinExistence type="inferred from homology"/>
<evidence type="ECO:0000256" key="4">
    <source>
        <dbReference type="ARBA" id="ARBA00023141"/>
    </source>
</evidence>
<comment type="caution">
    <text evidence="8">The sequence shown here is derived from an EMBL/GenBank/DDBJ whole genome shotgun (WGS) entry which is preliminary data.</text>
</comment>
<comment type="subunit">
    <text evidence="5">Homodimer.</text>
</comment>
<dbReference type="PANTHER" id="PTHR43285">
    <property type="entry name" value="ANTHRANILATE PHOSPHORIBOSYLTRANSFERASE"/>
    <property type="match status" value="1"/>
</dbReference>
<feature type="binding site" evidence="5">
    <location>
        <position position="166"/>
    </location>
    <ligand>
        <name>anthranilate</name>
        <dbReference type="ChEBI" id="CHEBI:16567"/>
        <label>2</label>
    </ligand>
</feature>
<comment type="catalytic activity">
    <reaction evidence="5">
        <text>N-(5-phospho-beta-D-ribosyl)anthranilate + diphosphate = 5-phospho-alpha-D-ribose 1-diphosphate + anthranilate</text>
        <dbReference type="Rhea" id="RHEA:11768"/>
        <dbReference type="ChEBI" id="CHEBI:16567"/>
        <dbReference type="ChEBI" id="CHEBI:18277"/>
        <dbReference type="ChEBI" id="CHEBI:33019"/>
        <dbReference type="ChEBI" id="CHEBI:58017"/>
        <dbReference type="EC" id="2.4.2.18"/>
    </reaction>
</comment>
<dbReference type="EC" id="2.4.2.18" evidence="5"/>
<feature type="binding site" evidence="5">
    <location>
        <position position="111"/>
    </location>
    <ligand>
        <name>anthranilate</name>
        <dbReference type="ChEBI" id="CHEBI:16567"/>
        <label>1</label>
    </ligand>
</feature>
<evidence type="ECO:0000256" key="1">
    <source>
        <dbReference type="ARBA" id="ARBA00022676"/>
    </source>
</evidence>
<name>A0A1I5VY87_9BACI</name>
<comment type="function">
    <text evidence="5">Catalyzes the transfer of the phosphoribosyl group of 5-phosphorylribose-1-pyrophosphate (PRPP) to anthranilate to yield N-(5'-phosphoribosyl)-anthranilate (PRA).</text>
</comment>
<dbReference type="EMBL" id="FOXX01000001">
    <property type="protein sequence ID" value="SFQ11976.1"/>
    <property type="molecule type" value="Genomic_DNA"/>
</dbReference>
<dbReference type="Pfam" id="PF00591">
    <property type="entry name" value="Glycos_transf_3"/>
    <property type="match status" value="1"/>
</dbReference>
<dbReference type="PANTHER" id="PTHR43285:SF2">
    <property type="entry name" value="ANTHRANILATE PHOSPHORIBOSYLTRANSFERASE"/>
    <property type="match status" value="1"/>
</dbReference>
<dbReference type="InterPro" id="IPR035902">
    <property type="entry name" value="Nuc_phospho_transferase"/>
</dbReference>
<sequence>MFKEYLKKCLNGGFLTESEAQLVMDGIMKGNVSQSQVASFLTILTYRGETVEEITGFVRALRENMRPFSTSFQDAVDTCGTGGDGASTFNISTASAIAASSLGVKVAKHGNRAVSSKSGSADVLEYLGIDIGLTEEAAKEKLEHYNMAFLFAPFYHPAMKNVASIRKELGFRTVFNALGPMANPANCLKQVIGVYSFELSQKLAKALQKLNPHHVLFVTGRDGLDEISACAKTDIVELKEGQISTYTIAPEDFGLQRGTQEEIVVETAEESARLIQDIFANKAPTTAVNAVVLNTAAALYVSGKALSIEEGVRITEEAIKSKTVQQHFRHMTKEVNLHA</sequence>
<evidence type="ECO:0000256" key="2">
    <source>
        <dbReference type="ARBA" id="ARBA00022679"/>
    </source>
</evidence>
<feature type="binding site" evidence="5">
    <location>
        <begin position="83"/>
        <end position="84"/>
    </location>
    <ligand>
        <name>5-phospho-alpha-D-ribose 1-diphosphate</name>
        <dbReference type="ChEBI" id="CHEBI:58017"/>
    </ligand>
</feature>
<dbReference type="SUPFAM" id="SSF47648">
    <property type="entry name" value="Nucleoside phosphorylase/phosphoribosyltransferase N-terminal domain"/>
    <property type="match status" value="1"/>
</dbReference>
<gene>
    <name evidence="5" type="primary">trpD</name>
    <name evidence="8" type="ORF">SAMN02745910_00297</name>
</gene>
<keyword evidence="3 5" id="KW-0822">Tryptophan biosynthesis</keyword>
<comment type="similarity">
    <text evidence="5">Belongs to the anthranilate phosphoribosyltransferase family.</text>
</comment>
<feature type="binding site" evidence="5">
    <location>
        <begin position="90"/>
        <end position="93"/>
    </location>
    <ligand>
        <name>5-phospho-alpha-D-ribose 1-diphosphate</name>
        <dbReference type="ChEBI" id="CHEBI:58017"/>
    </ligand>
</feature>
<feature type="binding site" evidence="5">
    <location>
        <begin position="108"/>
        <end position="116"/>
    </location>
    <ligand>
        <name>5-phospho-alpha-D-ribose 1-diphosphate</name>
        <dbReference type="ChEBI" id="CHEBI:58017"/>
    </ligand>
</feature>
<comment type="cofactor">
    <cofactor evidence="5">
        <name>Mg(2+)</name>
        <dbReference type="ChEBI" id="CHEBI:18420"/>
    </cofactor>
    <text evidence="5">Binds 2 magnesium ions per monomer.</text>
</comment>
<evidence type="ECO:0000256" key="5">
    <source>
        <dbReference type="HAMAP-Rule" id="MF_00211"/>
    </source>
</evidence>
<dbReference type="InterPro" id="IPR036320">
    <property type="entry name" value="Glycosyl_Trfase_fam3_N_dom_sf"/>
</dbReference>
<reference evidence="8 9" key="1">
    <citation type="submission" date="2016-10" db="EMBL/GenBank/DDBJ databases">
        <authorList>
            <person name="Varghese N."/>
            <person name="Submissions S."/>
        </authorList>
    </citation>
    <scope>NUCLEOTIDE SEQUENCE [LARGE SCALE GENOMIC DNA]</scope>
    <source>
        <strain evidence="8 9">DSM 13796</strain>
    </source>
</reference>